<comment type="caution">
    <text evidence="2">The sequence shown here is derived from an EMBL/GenBank/DDBJ whole genome shotgun (WGS) entry which is preliminary data.</text>
</comment>
<evidence type="ECO:0000313" key="3">
    <source>
        <dbReference type="Proteomes" id="UP001593940"/>
    </source>
</evidence>
<feature type="compositionally biased region" description="Basic residues" evidence="1">
    <location>
        <begin position="100"/>
        <end position="109"/>
    </location>
</feature>
<dbReference type="Proteomes" id="UP001593940">
    <property type="component" value="Unassembled WGS sequence"/>
</dbReference>
<organism evidence="2 3">
    <name type="scientific">Microvirga arabica</name>
    <dbReference type="NCBI Taxonomy" id="1128671"/>
    <lineage>
        <taxon>Bacteria</taxon>
        <taxon>Pseudomonadati</taxon>
        <taxon>Pseudomonadota</taxon>
        <taxon>Alphaproteobacteria</taxon>
        <taxon>Hyphomicrobiales</taxon>
        <taxon>Methylobacteriaceae</taxon>
        <taxon>Microvirga</taxon>
    </lineage>
</organism>
<sequence length="124" mass="13605">MAADRQVIVQDLAYNTEKALRRGKKLEKTLLKVVAQSEPGSAAEEFLTSVRQGIKVLKKEAKKTERSLTLVKTKAVEKTKAPSQKEPAPKPGTVEEKPRRTANRSRKKAPATPEKASGSETPRA</sequence>
<name>A0ABV6YCT9_9HYPH</name>
<evidence type="ECO:0000313" key="2">
    <source>
        <dbReference type="EMBL" id="MFC1459099.1"/>
    </source>
</evidence>
<accession>A0ABV6YCT9</accession>
<feature type="region of interest" description="Disordered" evidence="1">
    <location>
        <begin position="61"/>
        <end position="124"/>
    </location>
</feature>
<evidence type="ECO:0000256" key="1">
    <source>
        <dbReference type="SAM" id="MobiDB-lite"/>
    </source>
</evidence>
<gene>
    <name evidence="2" type="ORF">ACETIH_20815</name>
</gene>
<dbReference type="RefSeq" id="WP_377030841.1">
    <property type="nucleotide sequence ID" value="NZ_JBHOMY010000081.1"/>
</dbReference>
<dbReference type="EMBL" id="JBHOMY010000081">
    <property type="protein sequence ID" value="MFC1459099.1"/>
    <property type="molecule type" value="Genomic_DNA"/>
</dbReference>
<proteinExistence type="predicted"/>
<keyword evidence="3" id="KW-1185">Reference proteome</keyword>
<protein>
    <submittedName>
        <fullName evidence="2">Uncharacterized protein</fullName>
    </submittedName>
</protein>
<reference evidence="2 3" key="1">
    <citation type="submission" date="2024-09" db="EMBL/GenBank/DDBJ databases">
        <title>Nodulacao em especies de Leguminosae Basais da Amazonia e Caracterizacao dos Rizobios e Bacterias Associadas aos Nodulos.</title>
        <authorList>
            <person name="Jambeiro I.C.A."/>
            <person name="Lopes I.S."/>
            <person name="Aguiar E.R.G.R."/>
            <person name="Santos A.F.J."/>
            <person name="Dos Santos J.M.F."/>
            <person name="Gross E."/>
        </authorList>
    </citation>
    <scope>NUCLEOTIDE SEQUENCE [LARGE SCALE GENOMIC DNA]</scope>
    <source>
        <strain evidence="2 3">BRUESC1165</strain>
    </source>
</reference>